<evidence type="ECO:0008006" key="3">
    <source>
        <dbReference type="Google" id="ProtNLM"/>
    </source>
</evidence>
<dbReference type="EMBL" id="CP025682">
    <property type="protein sequence ID" value="AUN95732.1"/>
    <property type="molecule type" value="Genomic_DNA"/>
</dbReference>
<dbReference type="AlphaFoldDB" id="A0A2I6S905"/>
<reference evidence="1 2" key="1">
    <citation type="submission" date="2018-01" db="EMBL/GenBank/DDBJ databases">
        <authorList>
            <person name="Fu G.-Y."/>
        </authorList>
    </citation>
    <scope>NUCLEOTIDE SEQUENCE [LARGE SCALE GENOMIC DNA]</scope>
    <source>
        <strain evidence="1 2">SY39</strain>
    </source>
</reference>
<dbReference type="Proteomes" id="UP000242205">
    <property type="component" value="Chromosome"/>
</dbReference>
<keyword evidence="2" id="KW-1185">Reference proteome</keyword>
<organism evidence="1 2">
    <name type="scientific">Pseudazoarcus pumilus</name>
    <dbReference type="NCBI Taxonomy" id="2067960"/>
    <lineage>
        <taxon>Bacteria</taxon>
        <taxon>Pseudomonadati</taxon>
        <taxon>Pseudomonadota</taxon>
        <taxon>Betaproteobacteria</taxon>
        <taxon>Rhodocyclales</taxon>
        <taxon>Zoogloeaceae</taxon>
        <taxon>Pseudazoarcus</taxon>
    </lineage>
</organism>
<sequence length="135" mass="14663">MSSSGSNRGIAYVFRPDVVATLVEDGAVLLDLDSKYFYSANQGAWQVLMPFETGATFGQIREHCRLLGADEADLVAVDGICEQLLADTLIEPIEGDCPPLSVEGGDWAFPTFEKHREPLQKIMASAFDPSIPLAE</sequence>
<proteinExistence type="predicted"/>
<evidence type="ECO:0000313" key="2">
    <source>
        <dbReference type="Proteomes" id="UP000242205"/>
    </source>
</evidence>
<accession>A0A2I6S905</accession>
<evidence type="ECO:0000313" key="1">
    <source>
        <dbReference type="EMBL" id="AUN95732.1"/>
    </source>
</evidence>
<name>A0A2I6S905_9RHOO</name>
<dbReference type="KEGG" id="atw:C0099_12790"/>
<gene>
    <name evidence="1" type="ORF">C0099_12790</name>
</gene>
<protein>
    <recommendedName>
        <fullName evidence="3">PqqD family protein</fullName>
    </recommendedName>
</protein>